<dbReference type="EMBL" id="CM042052">
    <property type="protein sequence ID" value="KAI3719552.1"/>
    <property type="molecule type" value="Genomic_DNA"/>
</dbReference>
<evidence type="ECO:0000313" key="1">
    <source>
        <dbReference type="EMBL" id="KAI3719552.1"/>
    </source>
</evidence>
<comment type="caution">
    <text evidence="1">The sequence shown here is derived from an EMBL/GenBank/DDBJ whole genome shotgun (WGS) entry which is preliminary data.</text>
</comment>
<sequence length="176" mass="19663">MADEEKEKLDSSLKDDDNENNSSPTSEIPMDDIPPEVKKEVKTELSKLLNDDQNNSARSSEIPVADIPAKLKMETTVKGELSKLLNDNQNNSSSSSEIPLLILDPNIRGPLQLRLSEESKRKILWKWNNRFNANEKPMLEVDDIPAKVKMEAASKSEMPDHNNSSSDNESGNVSDD</sequence>
<keyword evidence="2" id="KW-1185">Reference proteome</keyword>
<gene>
    <name evidence="1" type="ORF">L6452_20454</name>
</gene>
<proteinExistence type="predicted"/>
<reference evidence="1 2" key="2">
    <citation type="journal article" date="2022" name="Mol. Ecol. Resour.">
        <title>The genomes of chicory, endive, great burdock and yacon provide insights into Asteraceae paleo-polyploidization history and plant inulin production.</title>
        <authorList>
            <person name="Fan W."/>
            <person name="Wang S."/>
            <person name="Wang H."/>
            <person name="Wang A."/>
            <person name="Jiang F."/>
            <person name="Liu H."/>
            <person name="Zhao H."/>
            <person name="Xu D."/>
            <person name="Zhang Y."/>
        </authorList>
    </citation>
    <scope>NUCLEOTIDE SEQUENCE [LARGE SCALE GENOMIC DNA]</scope>
    <source>
        <strain evidence="2">cv. Niubang</strain>
    </source>
</reference>
<protein>
    <submittedName>
        <fullName evidence="1">Uncharacterized protein</fullName>
    </submittedName>
</protein>
<organism evidence="1 2">
    <name type="scientific">Arctium lappa</name>
    <name type="common">Greater burdock</name>
    <name type="synonym">Lappa major</name>
    <dbReference type="NCBI Taxonomy" id="4217"/>
    <lineage>
        <taxon>Eukaryota</taxon>
        <taxon>Viridiplantae</taxon>
        <taxon>Streptophyta</taxon>
        <taxon>Embryophyta</taxon>
        <taxon>Tracheophyta</taxon>
        <taxon>Spermatophyta</taxon>
        <taxon>Magnoliopsida</taxon>
        <taxon>eudicotyledons</taxon>
        <taxon>Gunneridae</taxon>
        <taxon>Pentapetalae</taxon>
        <taxon>asterids</taxon>
        <taxon>campanulids</taxon>
        <taxon>Asterales</taxon>
        <taxon>Asteraceae</taxon>
        <taxon>Carduoideae</taxon>
        <taxon>Cardueae</taxon>
        <taxon>Arctiinae</taxon>
        <taxon>Arctium</taxon>
    </lineage>
</organism>
<dbReference type="Proteomes" id="UP001055879">
    <property type="component" value="Linkage Group LG06"/>
</dbReference>
<reference evidence="2" key="1">
    <citation type="journal article" date="2022" name="Mol. Ecol. Resour.">
        <title>The genomes of chicory, endive, great burdock and yacon provide insights into Asteraceae palaeo-polyploidization history and plant inulin production.</title>
        <authorList>
            <person name="Fan W."/>
            <person name="Wang S."/>
            <person name="Wang H."/>
            <person name="Wang A."/>
            <person name="Jiang F."/>
            <person name="Liu H."/>
            <person name="Zhao H."/>
            <person name="Xu D."/>
            <person name="Zhang Y."/>
        </authorList>
    </citation>
    <scope>NUCLEOTIDE SEQUENCE [LARGE SCALE GENOMIC DNA]</scope>
    <source>
        <strain evidence="2">cv. Niubang</strain>
    </source>
</reference>
<name>A0ACB9BAW8_ARCLA</name>
<accession>A0ACB9BAW8</accession>
<evidence type="ECO:0000313" key="2">
    <source>
        <dbReference type="Proteomes" id="UP001055879"/>
    </source>
</evidence>